<dbReference type="AlphaFoldDB" id="A0A0F9ULY2"/>
<dbReference type="PANTHER" id="PTHR42760">
    <property type="entry name" value="SHORT-CHAIN DEHYDROGENASES/REDUCTASES FAMILY MEMBER"/>
    <property type="match status" value="1"/>
</dbReference>
<evidence type="ECO:0000256" key="1">
    <source>
        <dbReference type="ARBA" id="ARBA00006484"/>
    </source>
</evidence>
<comment type="similarity">
    <text evidence="1">Belongs to the short-chain dehydrogenases/reductases (SDR) family.</text>
</comment>
<reference evidence="2" key="1">
    <citation type="journal article" date="2015" name="Nature">
        <title>Complex archaea that bridge the gap between prokaryotes and eukaryotes.</title>
        <authorList>
            <person name="Spang A."/>
            <person name="Saw J.H."/>
            <person name="Jorgensen S.L."/>
            <person name="Zaremba-Niedzwiedzka K."/>
            <person name="Martijn J."/>
            <person name="Lind A.E."/>
            <person name="van Eijk R."/>
            <person name="Schleper C."/>
            <person name="Guy L."/>
            <person name="Ettema T.J."/>
        </authorList>
    </citation>
    <scope>NUCLEOTIDE SEQUENCE</scope>
</reference>
<dbReference type="PROSITE" id="PS00061">
    <property type="entry name" value="ADH_SHORT"/>
    <property type="match status" value="1"/>
</dbReference>
<dbReference type="InterPro" id="IPR020904">
    <property type="entry name" value="Sc_DH/Rdtase_CS"/>
</dbReference>
<dbReference type="NCBIfam" id="NF005559">
    <property type="entry name" value="PRK07231.1"/>
    <property type="match status" value="1"/>
</dbReference>
<dbReference type="PRINTS" id="PR00080">
    <property type="entry name" value="SDRFAMILY"/>
</dbReference>
<dbReference type="FunFam" id="3.40.50.720:FF:000084">
    <property type="entry name" value="Short-chain dehydrogenase reductase"/>
    <property type="match status" value="1"/>
</dbReference>
<evidence type="ECO:0000313" key="2">
    <source>
        <dbReference type="EMBL" id="KKN94205.1"/>
    </source>
</evidence>
<dbReference type="Pfam" id="PF13561">
    <property type="entry name" value="adh_short_C2"/>
    <property type="match status" value="1"/>
</dbReference>
<proteinExistence type="inferred from homology"/>
<dbReference type="InterPro" id="IPR002347">
    <property type="entry name" value="SDR_fam"/>
</dbReference>
<dbReference type="SUPFAM" id="SSF51735">
    <property type="entry name" value="NAD(P)-binding Rossmann-fold domains"/>
    <property type="match status" value="1"/>
</dbReference>
<sequence>MQKPNKRLEGQTCIVTGSSDGIGEAVAKAMGMEGGNIVVNYYSSKEEAEEVAHWISTNSNCGNAIVIKCDVSKEEDVKNMFKQTISEFGTVDVCVANAGMQLDHPLHEMPLKDWQRVIDVNLTGQFLCAKEAIIEFKRRGIRPEVSKSLGKIIHMSSVHEVIPWAGHANYAASKGGLVMLMQTICQEYGPDKVRCNSIAPGAIKTDINKEVWSTKEGRDGMLKLIPYKQIGVPDDIGSVASWLASDESEYINGTTIFVDGGMTCYPGFTANG</sequence>
<dbReference type="PRINTS" id="PR00081">
    <property type="entry name" value="GDHRDH"/>
</dbReference>
<dbReference type="Gene3D" id="3.40.50.720">
    <property type="entry name" value="NAD(P)-binding Rossmann-like Domain"/>
    <property type="match status" value="1"/>
</dbReference>
<protein>
    <recommendedName>
        <fullName evidence="3">Glucose 1-dehydrogenase</fullName>
    </recommendedName>
</protein>
<organism evidence="2">
    <name type="scientific">marine sediment metagenome</name>
    <dbReference type="NCBI Taxonomy" id="412755"/>
    <lineage>
        <taxon>unclassified sequences</taxon>
        <taxon>metagenomes</taxon>
        <taxon>ecological metagenomes</taxon>
    </lineage>
</organism>
<accession>A0A0F9ULY2</accession>
<dbReference type="EMBL" id="LAZR01000080">
    <property type="protein sequence ID" value="KKN94205.1"/>
    <property type="molecule type" value="Genomic_DNA"/>
</dbReference>
<comment type="caution">
    <text evidence="2">The sequence shown here is derived from an EMBL/GenBank/DDBJ whole genome shotgun (WGS) entry which is preliminary data.</text>
</comment>
<dbReference type="InterPro" id="IPR036291">
    <property type="entry name" value="NAD(P)-bd_dom_sf"/>
</dbReference>
<name>A0A0F9ULY2_9ZZZZ</name>
<dbReference type="PANTHER" id="PTHR42760:SF132">
    <property type="entry name" value="SHORT-CHAIN DEHYDROGENASE_REDUCTASE FAMILY PROTEIN"/>
    <property type="match status" value="1"/>
</dbReference>
<dbReference type="GO" id="GO:0016616">
    <property type="term" value="F:oxidoreductase activity, acting on the CH-OH group of donors, NAD or NADP as acceptor"/>
    <property type="evidence" value="ECO:0007669"/>
    <property type="project" value="TreeGrafter"/>
</dbReference>
<evidence type="ECO:0008006" key="3">
    <source>
        <dbReference type="Google" id="ProtNLM"/>
    </source>
</evidence>
<gene>
    <name evidence="2" type="ORF">LCGC14_0190290</name>
</gene>